<feature type="compositionally biased region" description="Polar residues" evidence="1">
    <location>
        <begin position="186"/>
        <end position="195"/>
    </location>
</feature>
<comment type="caution">
    <text evidence="3">The sequence shown here is derived from an EMBL/GenBank/DDBJ whole genome shotgun (WGS) entry which is preliminary data.</text>
</comment>
<keyword evidence="4" id="KW-1185">Reference proteome</keyword>
<dbReference type="AlphaFoldDB" id="A0AAP0JZE1"/>
<feature type="region of interest" description="Disordered" evidence="1">
    <location>
        <begin position="173"/>
        <end position="195"/>
    </location>
</feature>
<accession>A0AAP0JZE1</accession>
<evidence type="ECO:0000313" key="4">
    <source>
        <dbReference type="Proteomes" id="UP001420932"/>
    </source>
</evidence>
<evidence type="ECO:0000259" key="2">
    <source>
        <dbReference type="Pfam" id="PF05641"/>
    </source>
</evidence>
<feature type="domain" description="Agenet-like" evidence="2">
    <location>
        <begin position="50"/>
        <end position="95"/>
    </location>
</feature>
<reference evidence="3 4" key="1">
    <citation type="submission" date="2024-01" db="EMBL/GenBank/DDBJ databases">
        <title>Genome assemblies of Stephania.</title>
        <authorList>
            <person name="Yang L."/>
        </authorList>
    </citation>
    <scope>NUCLEOTIDE SEQUENCE [LARGE SCALE GENOMIC DNA]</scope>
    <source>
        <strain evidence="3">YNDBR</strain>
        <tissue evidence="3">Leaf</tissue>
    </source>
</reference>
<dbReference type="Proteomes" id="UP001420932">
    <property type="component" value="Unassembled WGS sequence"/>
</dbReference>
<dbReference type="InterPro" id="IPR008395">
    <property type="entry name" value="Agenet-like_dom"/>
</dbReference>
<feature type="compositionally biased region" description="Basic and acidic residues" evidence="1">
    <location>
        <begin position="173"/>
        <end position="185"/>
    </location>
</feature>
<sequence>MTIRALKPEFEKHNRKTYGASTREVMKLVLNAASHLRYLCRPAESEWLPGAYYTTKVVKPLSHNQYLVQYQTLITNDESSMLREVVNAIHVRPLPLVIRALEFRMCDEIDVYSNDGWCVGRVVDGKEGMCKMLFDWYGKLLSWRPGRQHMADTHGREDTQRVSKLVGGCTNAHHEAHPKAIESRRLSSTTGRIER</sequence>
<organism evidence="3 4">
    <name type="scientific">Stephania yunnanensis</name>
    <dbReference type="NCBI Taxonomy" id="152371"/>
    <lineage>
        <taxon>Eukaryota</taxon>
        <taxon>Viridiplantae</taxon>
        <taxon>Streptophyta</taxon>
        <taxon>Embryophyta</taxon>
        <taxon>Tracheophyta</taxon>
        <taxon>Spermatophyta</taxon>
        <taxon>Magnoliopsida</taxon>
        <taxon>Ranunculales</taxon>
        <taxon>Menispermaceae</taxon>
        <taxon>Menispermoideae</taxon>
        <taxon>Cissampelideae</taxon>
        <taxon>Stephania</taxon>
    </lineage>
</organism>
<name>A0AAP0JZE1_9MAGN</name>
<proteinExistence type="predicted"/>
<dbReference type="PANTHER" id="PTHR31917:SF147">
    <property type="entry name" value="AGENET DOMAIN-CONTAINING PROTEIN"/>
    <property type="match status" value="1"/>
</dbReference>
<protein>
    <recommendedName>
        <fullName evidence="2">Agenet-like domain-containing protein</fullName>
    </recommendedName>
</protein>
<evidence type="ECO:0000256" key="1">
    <source>
        <dbReference type="SAM" id="MobiDB-lite"/>
    </source>
</evidence>
<evidence type="ECO:0000313" key="3">
    <source>
        <dbReference type="EMBL" id="KAK9142604.1"/>
    </source>
</evidence>
<dbReference type="PANTHER" id="PTHR31917">
    <property type="entry name" value="AGENET DOMAIN-CONTAINING PROTEIN-RELATED"/>
    <property type="match status" value="1"/>
</dbReference>
<dbReference type="EMBL" id="JBBNAF010000005">
    <property type="protein sequence ID" value="KAK9142604.1"/>
    <property type="molecule type" value="Genomic_DNA"/>
</dbReference>
<dbReference type="Pfam" id="PF05641">
    <property type="entry name" value="Agenet"/>
    <property type="match status" value="1"/>
</dbReference>
<gene>
    <name evidence="3" type="ORF">Syun_012004</name>
</gene>